<evidence type="ECO:0000256" key="1">
    <source>
        <dbReference type="SAM" id="Phobius"/>
    </source>
</evidence>
<organism evidence="2 3">
    <name type="scientific">Thalassorhabdus alkalitolerans</name>
    <dbReference type="NCBI Taxonomy" id="2282697"/>
    <lineage>
        <taxon>Bacteria</taxon>
        <taxon>Bacillati</taxon>
        <taxon>Bacillota</taxon>
        <taxon>Bacilli</taxon>
        <taxon>Bacillales</taxon>
        <taxon>Bacillaceae</taxon>
        <taxon>Thalassorhabdus</taxon>
    </lineage>
</organism>
<protein>
    <submittedName>
        <fullName evidence="2">DUF3021 domain-containing protein</fullName>
    </submittedName>
</protein>
<evidence type="ECO:0000313" key="3">
    <source>
        <dbReference type="Proteomes" id="UP001596142"/>
    </source>
</evidence>
<keyword evidence="1" id="KW-1133">Transmembrane helix</keyword>
<dbReference type="Proteomes" id="UP001596142">
    <property type="component" value="Unassembled WGS sequence"/>
</dbReference>
<dbReference type="RefSeq" id="WP_385939544.1">
    <property type="nucleotide sequence ID" value="NZ_JBHSOZ010000003.1"/>
</dbReference>
<comment type="caution">
    <text evidence="2">The sequence shown here is derived from an EMBL/GenBank/DDBJ whole genome shotgun (WGS) entry which is preliminary data.</text>
</comment>
<keyword evidence="1" id="KW-0812">Transmembrane</keyword>
<proteinExistence type="predicted"/>
<reference evidence="3" key="1">
    <citation type="journal article" date="2019" name="Int. J. Syst. Evol. Microbiol.">
        <title>The Global Catalogue of Microorganisms (GCM) 10K type strain sequencing project: providing services to taxonomists for standard genome sequencing and annotation.</title>
        <authorList>
            <consortium name="The Broad Institute Genomics Platform"/>
            <consortium name="The Broad Institute Genome Sequencing Center for Infectious Disease"/>
            <person name="Wu L."/>
            <person name="Ma J."/>
        </authorList>
    </citation>
    <scope>NUCLEOTIDE SEQUENCE [LARGE SCALE GENOMIC DNA]</scope>
    <source>
        <strain evidence="3">CECT 7184</strain>
    </source>
</reference>
<gene>
    <name evidence="2" type="ORF">ACFPU1_06405</name>
</gene>
<name>A0ABW0YJ59_9BACI</name>
<feature type="transmembrane region" description="Helical" evidence="1">
    <location>
        <begin position="12"/>
        <end position="31"/>
    </location>
</feature>
<feature type="transmembrane region" description="Helical" evidence="1">
    <location>
        <begin position="71"/>
        <end position="90"/>
    </location>
</feature>
<keyword evidence="1" id="KW-0472">Membrane</keyword>
<sequence length="131" mass="14666">MIEVIRRGFAGLGFAGIFTFAALTIMMVQGIEASVSTIWLNMLGSILMGVYFGCASFIYEIESWSPLKQTTVHFMVSVGLWLPLAIFIGWLPFSVMPVLIGLLLFIVVYAIFWQGTKLYLQRLANEMNDTV</sequence>
<keyword evidence="3" id="KW-1185">Reference proteome</keyword>
<dbReference type="EMBL" id="JBHSOZ010000003">
    <property type="protein sequence ID" value="MFC5712405.1"/>
    <property type="molecule type" value="Genomic_DNA"/>
</dbReference>
<dbReference type="InterPro" id="IPR021560">
    <property type="entry name" value="DUF3021"/>
</dbReference>
<accession>A0ABW0YJ59</accession>
<evidence type="ECO:0000313" key="2">
    <source>
        <dbReference type="EMBL" id="MFC5712405.1"/>
    </source>
</evidence>
<dbReference type="Pfam" id="PF11457">
    <property type="entry name" value="DUF3021"/>
    <property type="match status" value="1"/>
</dbReference>
<feature type="transmembrane region" description="Helical" evidence="1">
    <location>
        <begin position="96"/>
        <end position="113"/>
    </location>
</feature>
<feature type="transmembrane region" description="Helical" evidence="1">
    <location>
        <begin position="37"/>
        <end position="59"/>
    </location>
</feature>